<dbReference type="GO" id="GO:0003700">
    <property type="term" value="F:DNA-binding transcription factor activity"/>
    <property type="evidence" value="ECO:0007669"/>
    <property type="project" value="InterPro"/>
</dbReference>
<dbReference type="GO" id="GO:0006950">
    <property type="term" value="P:response to stress"/>
    <property type="evidence" value="ECO:0007669"/>
    <property type="project" value="TreeGrafter"/>
</dbReference>
<dbReference type="GO" id="GO:0003677">
    <property type="term" value="F:DNA binding"/>
    <property type="evidence" value="ECO:0007669"/>
    <property type="project" value="UniProtKB-KW"/>
</dbReference>
<evidence type="ECO:0000256" key="3">
    <source>
        <dbReference type="ARBA" id="ARBA00023163"/>
    </source>
</evidence>
<evidence type="ECO:0000313" key="6">
    <source>
        <dbReference type="Proteomes" id="UP000028824"/>
    </source>
</evidence>
<organism evidence="5 6">
    <name type="scientific">Paenirhodobacter enshiensis</name>
    <dbReference type="NCBI Taxonomy" id="1105367"/>
    <lineage>
        <taxon>Bacteria</taxon>
        <taxon>Pseudomonadati</taxon>
        <taxon>Pseudomonadota</taxon>
        <taxon>Alphaproteobacteria</taxon>
        <taxon>Rhodobacterales</taxon>
        <taxon>Rhodobacter group</taxon>
        <taxon>Paenirhodobacter</taxon>
    </lineage>
</organism>
<evidence type="ECO:0000259" key="4">
    <source>
        <dbReference type="PROSITE" id="PS50995"/>
    </source>
</evidence>
<proteinExistence type="predicted"/>
<dbReference type="RefSeq" id="WP_036635102.1">
    <property type="nucleotide sequence ID" value="NZ_JFZB01000005.1"/>
</dbReference>
<feature type="domain" description="HTH marR-type" evidence="4">
    <location>
        <begin position="8"/>
        <end position="144"/>
    </location>
</feature>
<protein>
    <submittedName>
        <fullName evidence="5">MarR family transcriptional regulator</fullName>
    </submittedName>
</protein>
<keyword evidence="1" id="KW-0805">Transcription regulation</keyword>
<sequence>MPCPTDPSISFGFLLADAARAVRRQFQRRGADLGISASQWRLLVQVMRCGALPQARLAELLEIEPISVSRLVDRMQEAGWLIRYPDAEDRRIKLVDLTEKSRATFADMRCIADDIYSEALQGVSPEAYQITRTALLRLIRNLSEPTGTQDE</sequence>
<dbReference type="Gene3D" id="1.10.10.10">
    <property type="entry name" value="Winged helix-like DNA-binding domain superfamily/Winged helix DNA-binding domain"/>
    <property type="match status" value="1"/>
</dbReference>
<evidence type="ECO:0000313" key="5">
    <source>
        <dbReference type="EMBL" id="KFI29131.1"/>
    </source>
</evidence>
<dbReference type="OrthoDB" id="582199at2"/>
<gene>
    <name evidence="5" type="ORF">CG50_11080</name>
</gene>
<dbReference type="Proteomes" id="UP000028824">
    <property type="component" value="Unassembled WGS sequence"/>
</dbReference>
<keyword evidence="6" id="KW-1185">Reference proteome</keyword>
<reference evidence="5 6" key="1">
    <citation type="submission" date="2014-03" db="EMBL/GenBank/DDBJ databases">
        <title>Genome of Paenirhodobacter enshiensis DW2-9.</title>
        <authorList>
            <person name="Wang D."/>
            <person name="Wang G."/>
        </authorList>
    </citation>
    <scope>NUCLEOTIDE SEQUENCE [LARGE SCALE GENOMIC DNA]</scope>
    <source>
        <strain evidence="5 6">DW2-9</strain>
    </source>
</reference>
<dbReference type="PROSITE" id="PS50995">
    <property type="entry name" value="HTH_MARR_2"/>
    <property type="match status" value="1"/>
</dbReference>
<keyword evidence="2" id="KW-0238">DNA-binding</keyword>
<keyword evidence="3" id="KW-0804">Transcription</keyword>
<comment type="caution">
    <text evidence="5">The sequence shown here is derived from an EMBL/GenBank/DDBJ whole genome shotgun (WGS) entry which is preliminary data.</text>
</comment>
<dbReference type="EMBL" id="JFZB01000005">
    <property type="protein sequence ID" value="KFI29131.1"/>
    <property type="molecule type" value="Genomic_DNA"/>
</dbReference>
<accession>A0A086Y4D1</accession>
<dbReference type="Pfam" id="PF01047">
    <property type="entry name" value="MarR"/>
    <property type="match status" value="1"/>
</dbReference>
<dbReference type="STRING" id="1105367.CG50_11080"/>
<dbReference type="PRINTS" id="PR00598">
    <property type="entry name" value="HTHMARR"/>
</dbReference>
<dbReference type="eggNOG" id="COG1846">
    <property type="taxonomic scope" value="Bacteria"/>
</dbReference>
<dbReference type="InterPro" id="IPR036388">
    <property type="entry name" value="WH-like_DNA-bd_sf"/>
</dbReference>
<dbReference type="SMART" id="SM00347">
    <property type="entry name" value="HTH_MARR"/>
    <property type="match status" value="1"/>
</dbReference>
<evidence type="ECO:0000256" key="2">
    <source>
        <dbReference type="ARBA" id="ARBA00023125"/>
    </source>
</evidence>
<dbReference type="PANTHER" id="PTHR33164:SF64">
    <property type="entry name" value="TRANSCRIPTIONAL REGULATOR SLYA"/>
    <property type="match status" value="1"/>
</dbReference>
<dbReference type="PANTHER" id="PTHR33164">
    <property type="entry name" value="TRANSCRIPTIONAL REGULATOR, MARR FAMILY"/>
    <property type="match status" value="1"/>
</dbReference>
<dbReference type="InterPro" id="IPR000835">
    <property type="entry name" value="HTH_MarR-typ"/>
</dbReference>
<dbReference type="AlphaFoldDB" id="A0A086Y4D1"/>
<evidence type="ECO:0000256" key="1">
    <source>
        <dbReference type="ARBA" id="ARBA00023015"/>
    </source>
</evidence>
<dbReference type="InterPro" id="IPR039422">
    <property type="entry name" value="MarR/SlyA-like"/>
</dbReference>
<name>A0A086Y4D1_9RHOB</name>
<dbReference type="InterPro" id="IPR036390">
    <property type="entry name" value="WH_DNA-bd_sf"/>
</dbReference>
<dbReference type="SUPFAM" id="SSF46785">
    <property type="entry name" value="Winged helix' DNA-binding domain"/>
    <property type="match status" value="1"/>
</dbReference>